<sequence>MDPRNPIPPPPPGHLNTTNIAQDIIDGATNIFQSPISNTNDNNISRDRGPKKSPSKAAS</sequence>
<accession>A0A9N9F0H3</accession>
<dbReference type="EMBL" id="CAJVPL010000482">
    <property type="protein sequence ID" value="CAG8502041.1"/>
    <property type="molecule type" value="Genomic_DNA"/>
</dbReference>
<evidence type="ECO:0000256" key="1">
    <source>
        <dbReference type="SAM" id="MobiDB-lite"/>
    </source>
</evidence>
<name>A0A9N9F0H3_9GLOM</name>
<keyword evidence="3" id="KW-1185">Reference proteome</keyword>
<evidence type="ECO:0000313" key="3">
    <source>
        <dbReference type="Proteomes" id="UP000789831"/>
    </source>
</evidence>
<dbReference type="AlphaFoldDB" id="A0A9N9F0H3"/>
<proteinExistence type="predicted"/>
<feature type="compositionally biased region" description="Polar residues" evidence="1">
    <location>
        <begin position="32"/>
        <end position="43"/>
    </location>
</feature>
<reference evidence="2" key="1">
    <citation type="submission" date="2021-06" db="EMBL/GenBank/DDBJ databases">
        <authorList>
            <person name="Kallberg Y."/>
            <person name="Tangrot J."/>
            <person name="Rosling A."/>
        </authorList>
    </citation>
    <scope>NUCLEOTIDE SEQUENCE</scope>
    <source>
        <strain evidence="2">MT106</strain>
    </source>
</reference>
<gene>
    <name evidence="2" type="ORF">AGERDE_LOCUS4297</name>
</gene>
<feature type="region of interest" description="Disordered" evidence="1">
    <location>
        <begin position="32"/>
        <end position="59"/>
    </location>
</feature>
<dbReference type="Proteomes" id="UP000789831">
    <property type="component" value="Unassembled WGS sequence"/>
</dbReference>
<evidence type="ECO:0000313" key="2">
    <source>
        <dbReference type="EMBL" id="CAG8502041.1"/>
    </source>
</evidence>
<organism evidence="2 3">
    <name type="scientific">Ambispora gerdemannii</name>
    <dbReference type="NCBI Taxonomy" id="144530"/>
    <lineage>
        <taxon>Eukaryota</taxon>
        <taxon>Fungi</taxon>
        <taxon>Fungi incertae sedis</taxon>
        <taxon>Mucoromycota</taxon>
        <taxon>Glomeromycotina</taxon>
        <taxon>Glomeromycetes</taxon>
        <taxon>Archaeosporales</taxon>
        <taxon>Ambisporaceae</taxon>
        <taxon>Ambispora</taxon>
    </lineage>
</organism>
<comment type="caution">
    <text evidence="2">The sequence shown here is derived from an EMBL/GenBank/DDBJ whole genome shotgun (WGS) entry which is preliminary data.</text>
</comment>
<protein>
    <submittedName>
        <fullName evidence="2">9777_t:CDS:1</fullName>
    </submittedName>
</protein>